<feature type="region of interest" description="Disordered" evidence="1">
    <location>
        <begin position="722"/>
        <end position="748"/>
    </location>
</feature>
<dbReference type="InterPro" id="IPR036181">
    <property type="entry name" value="MIT_dom_sf"/>
</dbReference>
<dbReference type="GO" id="GO:0030514">
    <property type="term" value="P:negative regulation of BMP signaling pathway"/>
    <property type="evidence" value="ECO:0007669"/>
    <property type="project" value="TreeGrafter"/>
</dbReference>
<organism evidence="3 4">
    <name type="scientific">Laodelphax striatellus</name>
    <name type="common">Small brown planthopper</name>
    <name type="synonym">Delphax striatella</name>
    <dbReference type="NCBI Taxonomy" id="195883"/>
    <lineage>
        <taxon>Eukaryota</taxon>
        <taxon>Metazoa</taxon>
        <taxon>Ecdysozoa</taxon>
        <taxon>Arthropoda</taxon>
        <taxon>Hexapoda</taxon>
        <taxon>Insecta</taxon>
        <taxon>Pterygota</taxon>
        <taxon>Neoptera</taxon>
        <taxon>Paraneoptera</taxon>
        <taxon>Hemiptera</taxon>
        <taxon>Auchenorrhyncha</taxon>
        <taxon>Fulgoroidea</taxon>
        <taxon>Delphacidae</taxon>
        <taxon>Criomorphinae</taxon>
        <taxon>Laodelphax</taxon>
    </lineage>
</organism>
<name>A0A482WHN7_LAOST</name>
<reference evidence="3 4" key="1">
    <citation type="journal article" date="2017" name="Gigascience">
        <title>Genome sequence of the small brown planthopper, Laodelphax striatellus.</title>
        <authorList>
            <person name="Zhu J."/>
            <person name="Jiang F."/>
            <person name="Wang X."/>
            <person name="Yang P."/>
            <person name="Bao Y."/>
            <person name="Zhao W."/>
            <person name="Wang W."/>
            <person name="Lu H."/>
            <person name="Wang Q."/>
            <person name="Cui N."/>
            <person name="Li J."/>
            <person name="Chen X."/>
            <person name="Luo L."/>
            <person name="Yu J."/>
            <person name="Kang L."/>
            <person name="Cui F."/>
        </authorList>
    </citation>
    <scope>NUCLEOTIDE SEQUENCE [LARGE SCALE GENOMIC DNA]</scope>
    <source>
        <strain evidence="3">Lst14</strain>
    </source>
</reference>
<dbReference type="GO" id="GO:0051301">
    <property type="term" value="P:cell division"/>
    <property type="evidence" value="ECO:0007669"/>
    <property type="project" value="TreeGrafter"/>
</dbReference>
<dbReference type="InterPro" id="IPR007330">
    <property type="entry name" value="MIT_dom"/>
</dbReference>
<feature type="compositionally biased region" description="Basic and acidic residues" evidence="1">
    <location>
        <begin position="411"/>
        <end position="423"/>
    </location>
</feature>
<dbReference type="InterPro" id="IPR045036">
    <property type="entry name" value="Spartin-like"/>
</dbReference>
<feature type="region of interest" description="Disordered" evidence="1">
    <location>
        <begin position="287"/>
        <end position="378"/>
    </location>
</feature>
<proteinExistence type="predicted"/>
<dbReference type="SUPFAM" id="SSF116846">
    <property type="entry name" value="MIT domain"/>
    <property type="match status" value="1"/>
</dbReference>
<feature type="compositionally biased region" description="Low complexity" evidence="1">
    <location>
        <begin position="156"/>
        <end position="175"/>
    </location>
</feature>
<feature type="compositionally biased region" description="Acidic residues" evidence="1">
    <location>
        <begin position="424"/>
        <end position="451"/>
    </location>
</feature>
<dbReference type="Proteomes" id="UP000291343">
    <property type="component" value="Unassembled WGS sequence"/>
</dbReference>
<feature type="compositionally biased region" description="Basic residues" evidence="1">
    <location>
        <begin position="362"/>
        <end position="371"/>
    </location>
</feature>
<feature type="domain" description="MIT" evidence="2">
    <location>
        <begin position="31"/>
        <end position="109"/>
    </location>
</feature>
<feature type="non-terminal residue" evidence="3">
    <location>
        <position position="1"/>
    </location>
</feature>
<dbReference type="Gene3D" id="1.20.58.80">
    <property type="entry name" value="Phosphotransferase system, lactose/cellobiose-type IIA subunit"/>
    <property type="match status" value="1"/>
</dbReference>
<dbReference type="InParanoid" id="A0A482WHN7"/>
<dbReference type="PANTHER" id="PTHR21068">
    <property type="entry name" value="SPARTIN"/>
    <property type="match status" value="1"/>
</dbReference>
<evidence type="ECO:0000256" key="1">
    <source>
        <dbReference type="SAM" id="MobiDB-lite"/>
    </source>
</evidence>
<dbReference type="AlphaFoldDB" id="A0A482WHN7"/>
<gene>
    <name evidence="3" type="ORF">LSTR_LSTR009391</name>
</gene>
<feature type="compositionally biased region" description="Basic and acidic residues" evidence="1">
    <location>
        <begin position="452"/>
        <end position="488"/>
    </location>
</feature>
<sequence>VNWKIVIRPIIRENMAAGLPEEKWKEVYANLKTCHDKAYTVIDAAIKFEEENKKDQALQKYEEGLGLIDLALELRVECPSNPDITWEKGCVMLQKMRKTKKEVLGRIADIQVRQPPDPNMLPPPSYDEAMSLSPSLPNVPPTTPVPYLNGAGGGPPSFSAGGASGGAPSEEGASGWAPPSEGGTSGWAPPSIMTYQQLGDALNNLKVETAMQSAQVIYTHDNVQLYFISHDGVVSSSSEPSVLRILQLEGSAVGIMLPPDADKSVYNLLEDILHCIVTTEPIVPPRSRVKRDETRSAAVSRSIVSDKHRHKKRSHRDQEEDGEKKHHRRHRRHRRHHGSDHDDVIDGESVTSDSVSSSSKDSHRRHRGRKAHGYDLLHKTRHSKHLHYGLPVFGNYRTVLGMKPNEVVQVEEEKPQKVLGEKEKEEEEESDESSSSEGSSEDTVEEAEEVGFDSKDEKKRKKEEYKEAKRREKEEYKREKKREKEQKRSNSGKWRAKRFVMASNPYKAQESRLGSYISSGAQYISSGLVRGAEKASQYINSSTPKLLEKITPEPTPRQVSPGIAKSAEVARNVTGTAVVVTGYVANKVGSATMALGRYLAPHLQKHGTQLVSRAGGLDEKAAAERVEGVLTVAAGAVEGFSTVYTGLEQSASILGNSLTNNTVHIVEHKYGQPMGTVTGHTLHSIGNAYAATQNVRIFTPKNLAKKTAKDAGKAFVQDFRHEIRNHNSGTNQMNGDQKSLDKPGPSKS</sequence>
<feature type="compositionally biased region" description="Low complexity" evidence="1">
    <location>
        <begin position="349"/>
        <end position="359"/>
    </location>
</feature>
<dbReference type="SMR" id="A0A482WHN7"/>
<dbReference type="SMART" id="SM00745">
    <property type="entry name" value="MIT"/>
    <property type="match status" value="1"/>
</dbReference>
<feature type="region of interest" description="Disordered" evidence="1">
    <location>
        <begin position="407"/>
        <end position="492"/>
    </location>
</feature>
<evidence type="ECO:0000259" key="2">
    <source>
        <dbReference type="SMART" id="SM00745"/>
    </source>
</evidence>
<dbReference type="InterPro" id="IPR009686">
    <property type="entry name" value="Senescence/spartin_C"/>
</dbReference>
<feature type="compositionally biased region" description="Pro residues" evidence="1">
    <location>
        <begin position="115"/>
        <end position="125"/>
    </location>
</feature>
<evidence type="ECO:0000313" key="3">
    <source>
        <dbReference type="EMBL" id="RZF32840.1"/>
    </source>
</evidence>
<dbReference type="PANTHER" id="PTHR21068:SF43">
    <property type="entry name" value="SPARTIN"/>
    <property type="match status" value="1"/>
</dbReference>
<feature type="region of interest" description="Disordered" evidence="1">
    <location>
        <begin position="113"/>
        <end position="191"/>
    </location>
</feature>
<dbReference type="GO" id="GO:0005886">
    <property type="term" value="C:plasma membrane"/>
    <property type="evidence" value="ECO:0007669"/>
    <property type="project" value="TreeGrafter"/>
</dbReference>
<accession>A0A482WHN7</accession>
<dbReference type="FunCoup" id="A0A482WHN7">
    <property type="interactions" value="362"/>
</dbReference>
<evidence type="ECO:0000313" key="4">
    <source>
        <dbReference type="Proteomes" id="UP000291343"/>
    </source>
</evidence>
<feature type="compositionally biased region" description="Basic residues" evidence="1">
    <location>
        <begin position="325"/>
        <end position="338"/>
    </location>
</feature>
<dbReference type="OrthoDB" id="20821at2759"/>
<dbReference type="Pfam" id="PF06911">
    <property type="entry name" value="Senescence"/>
    <property type="match status" value="1"/>
</dbReference>
<keyword evidence="4" id="KW-1185">Reference proteome</keyword>
<protein>
    <recommendedName>
        <fullName evidence="2">MIT domain-containing protein</fullName>
    </recommendedName>
</protein>
<dbReference type="STRING" id="195883.A0A482WHN7"/>
<feature type="compositionally biased region" description="Polar residues" evidence="1">
    <location>
        <begin position="726"/>
        <end position="737"/>
    </location>
</feature>
<dbReference type="EMBL" id="QKKF02035872">
    <property type="protein sequence ID" value="RZF32840.1"/>
    <property type="molecule type" value="Genomic_DNA"/>
</dbReference>
<comment type="caution">
    <text evidence="3">The sequence shown here is derived from an EMBL/GenBank/DDBJ whole genome shotgun (WGS) entry which is preliminary data.</text>
</comment>